<dbReference type="GO" id="GO:0005524">
    <property type="term" value="F:ATP binding"/>
    <property type="evidence" value="ECO:0007669"/>
    <property type="project" value="UniProtKB-KW"/>
</dbReference>
<dbReference type="GO" id="GO:0005634">
    <property type="term" value="C:nucleus"/>
    <property type="evidence" value="ECO:0007669"/>
    <property type="project" value="TreeGrafter"/>
</dbReference>
<dbReference type="EMBL" id="CABFOC020000013">
    <property type="protein sequence ID" value="CAH0046049.1"/>
    <property type="molecule type" value="Genomic_DNA"/>
</dbReference>
<evidence type="ECO:0000313" key="11">
    <source>
        <dbReference type="Proteomes" id="UP000775872"/>
    </source>
</evidence>
<gene>
    <name evidence="10" type="ORF">CSOL1703_00012682</name>
</gene>
<evidence type="ECO:0000256" key="2">
    <source>
        <dbReference type="ARBA" id="ARBA00022527"/>
    </source>
</evidence>
<name>A0A9N9YYN9_9HYPO</name>
<evidence type="ECO:0000313" key="10">
    <source>
        <dbReference type="EMBL" id="CAH0046049.1"/>
    </source>
</evidence>
<evidence type="ECO:0000256" key="5">
    <source>
        <dbReference type="ARBA" id="ARBA00022777"/>
    </source>
</evidence>
<keyword evidence="11" id="KW-1185">Reference proteome</keyword>
<comment type="catalytic activity">
    <reaction evidence="8">
        <text>L-seryl-[protein] + ATP = O-phospho-L-seryl-[protein] + ADP + H(+)</text>
        <dbReference type="Rhea" id="RHEA:17989"/>
        <dbReference type="Rhea" id="RHEA-COMP:9863"/>
        <dbReference type="Rhea" id="RHEA-COMP:11604"/>
        <dbReference type="ChEBI" id="CHEBI:15378"/>
        <dbReference type="ChEBI" id="CHEBI:29999"/>
        <dbReference type="ChEBI" id="CHEBI:30616"/>
        <dbReference type="ChEBI" id="CHEBI:83421"/>
        <dbReference type="ChEBI" id="CHEBI:456216"/>
        <dbReference type="EC" id="2.7.11.1"/>
    </reaction>
</comment>
<dbReference type="GO" id="GO:0005737">
    <property type="term" value="C:cytoplasm"/>
    <property type="evidence" value="ECO:0007669"/>
    <property type="project" value="TreeGrafter"/>
</dbReference>
<keyword evidence="2" id="KW-0723">Serine/threonine-protein kinase</keyword>
<evidence type="ECO:0000256" key="1">
    <source>
        <dbReference type="ARBA" id="ARBA00012513"/>
    </source>
</evidence>
<dbReference type="Pfam" id="PF00069">
    <property type="entry name" value="Pkinase"/>
    <property type="match status" value="2"/>
</dbReference>
<dbReference type="InterPro" id="IPR051334">
    <property type="entry name" value="SRPK"/>
</dbReference>
<dbReference type="Proteomes" id="UP000775872">
    <property type="component" value="Unassembled WGS sequence"/>
</dbReference>
<dbReference type="AlphaFoldDB" id="A0A9N9YYN9"/>
<comment type="caution">
    <text evidence="10">The sequence shown here is derived from an EMBL/GenBank/DDBJ whole genome shotgun (WGS) entry which is preliminary data.</text>
</comment>
<dbReference type="Gene3D" id="1.10.510.10">
    <property type="entry name" value="Transferase(Phosphotransferase) domain 1"/>
    <property type="match status" value="1"/>
</dbReference>
<keyword evidence="4" id="KW-0547">Nucleotide-binding</keyword>
<dbReference type="GO" id="GO:0050684">
    <property type="term" value="P:regulation of mRNA processing"/>
    <property type="evidence" value="ECO:0007669"/>
    <property type="project" value="TreeGrafter"/>
</dbReference>
<evidence type="ECO:0000256" key="8">
    <source>
        <dbReference type="ARBA" id="ARBA00048679"/>
    </source>
</evidence>
<keyword evidence="6" id="KW-0067">ATP-binding</keyword>
<dbReference type="InterPro" id="IPR008271">
    <property type="entry name" value="Ser/Thr_kinase_AS"/>
</dbReference>
<dbReference type="GO" id="GO:0000245">
    <property type="term" value="P:spliceosomal complex assembly"/>
    <property type="evidence" value="ECO:0007669"/>
    <property type="project" value="TreeGrafter"/>
</dbReference>
<evidence type="ECO:0000256" key="7">
    <source>
        <dbReference type="ARBA" id="ARBA00047899"/>
    </source>
</evidence>
<accession>A0A9N9YYN9</accession>
<reference evidence="10" key="1">
    <citation type="submission" date="2021-10" db="EMBL/GenBank/DDBJ databases">
        <authorList>
            <person name="Piombo E."/>
        </authorList>
    </citation>
    <scope>NUCLEOTIDE SEQUENCE</scope>
</reference>
<dbReference type="InterPro" id="IPR000719">
    <property type="entry name" value="Prot_kinase_dom"/>
</dbReference>
<organism evidence="10 11">
    <name type="scientific">Clonostachys solani</name>
    <dbReference type="NCBI Taxonomy" id="160281"/>
    <lineage>
        <taxon>Eukaryota</taxon>
        <taxon>Fungi</taxon>
        <taxon>Dikarya</taxon>
        <taxon>Ascomycota</taxon>
        <taxon>Pezizomycotina</taxon>
        <taxon>Sordariomycetes</taxon>
        <taxon>Hypocreomycetidae</taxon>
        <taxon>Hypocreales</taxon>
        <taxon>Bionectriaceae</taxon>
        <taxon>Clonostachys</taxon>
    </lineage>
</organism>
<dbReference type="PANTHER" id="PTHR47634">
    <property type="entry name" value="PROTEIN KINASE DOMAIN-CONTAINING PROTEIN-RELATED"/>
    <property type="match status" value="1"/>
</dbReference>
<dbReference type="GO" id="GO:0004674">
    <property type="term" value="F:protein serine/threonine kinase activity"/>
    <property type="evidence" value="ECO:0007669"/>
    <property type="project" value="UniProtKB-KW"/>
</dbReference>
<dbReference type="Gene3D" id="3.30.200.20">
    <property type="entry name" value="Phosphorylase Kinase, domain 1"/>
    <property type="match status" value="1"/>
</dbReference>
<feature type="domain" description="Protein kinase" evidence="9">
    <location>
        <begin position="71"/>
        <end position="454"/>
    </location>
</feature>
<sequence>MVNALTIANPRFLTQKRPCRLIVSWNRHFCVSRLGSRVHEIDEPIEEELLPSDRLRCFHPTHPGEILDGRFKTIAKLGFGGGSTVWLAENLKFKRWEKSFMLIPCFVSIKIAALDTDASGETRYSKIITHAKRSHDGLAFIRTPIDEFQLEGPEGTHLCLVYVPMRETLFRLQHRLQRQRLAPPLFKFYIYCLLHALDYLHTECHLIHTDIKDNNIMMTIENDVVLADYVNCQSKAPQSRHIRREDGRVTYLSQDDFGPLRGSRLLPELADFNLCFPGLDGGVGHLSAIQSHRFRAPEVLLGCPWSYSADIWNFGLLMWNLLEDISLFDRPAGEDGEYDAHVHLAQMISLLGDPPEELIKRERIFRTHMLKRPVLNPRGKQCKTMNEFWGGPFFDDDDKILRKDLLREGRKLADTVTELVGDEKEAFLDFASGMLQWLPEKRKTAKELLEHPLLETLHKDREQNM</sequence>
<evidence type="ECO:0000256" key="6">
    <source>
        <dbReference type="ARBA" id="ARBA00022840"/>
    </source>
</evidence>
<dbReference type="InterPro" id="IPR011009">
    <property type="entry name" value="Kinase-like_dom_sf"/>
</dbReference>
<dbReference type="PANTHER" id="PTHR47634:SF9">
    <property type="entry name" value="PROTEIN KINASE DOMAIN-CONTAINING PROTEIN-RELATED"/>
    <property type="match status" value="1"/>
</dbReference>
<comment type="catalytic activity">
    <reaction evidence="7">
        <text>L-threonyl-[protein] + ATP = O-phospho-L-threonyl-[protein] + ADP + H(+)</text>
        <dbReference type="Rhea" id="RHEA:46608"/>
        <dbReference type="Rhea" id="RHEA-COMP:11060"/>
        <dbReference type="Rhea" id="RHEA-COMP:11605"/>
        <dbReference type="ChEBI" id="CHEBI:15378"/>
        <dbReference type="ChEBI" id="CHEBI:30013"/>
        <dbReference type="ChEBI" id="CHEBI:30616"/>
        <dbReference type="ChEBI" id="CHEBI:61977"/>
        <dbReference type="ChEBI" id="CHEBI:456216"/>
        <dbReference type="EC" id="2.7.11.1"/>
    </reaction>
</comment>
<dbReference type="EC" id="2.7.11.1" evidence="1"/>
<protein>
    <recommendedName>
        <fullName evidence="1">non-specific serine/threonine protein kinase</fullName>
        <ecNumber evidence="1">2.7.11.1</ecNumber>
    </recommendedName>
</protein>
<evidence type="ECO:0000256" key="4">
    <source>
        <dbReference type="ARBA" id="ARBA00022741"/>
    </source>
</evidence>
<dbReference type="PROSITE" id="PS00108">
    <property type="entry name" value="PROTEIN_KINASE_ST"/>
    <property type="match status" value="1"/>
</dbReference>
<evidence type="ECO:0000256" key="3">
    <source>
        <dbReference type="ARBA" id="ARBA00022679"/>
    </source>
</evidence>
<keyword evidence="3" id="KW-0808">Transferase</keyword>
<dbReference type="SUPFAM" id="SSF56112">
    <property type="entry name" value="Protein kinase-like (PK-like)"/>
    <property type="match status" value="1"/>
</dbReference>
<dbReference type="SMART" id="SM00220">
    <property type="entry name" value="S_TKc"/>
    <property type="match status" value="1"/>
</dbReference>
<proteinExistence type="predicted"/>
<evidence type="ECO:0000259" key="9">
    <source>
        <dbReference type="PROSITE" id="PS50011"/>
    </source>
</evidence>
<dbReference type="PROSITE" id="PS50011">
    <property type="entry name" value="PROTEIN_KINASE_DOM"/>
    <property type="match status" value="1"/>
</dbReference>
<dbReference type="OrthoDB" id="5979581at2759"/>
<keyword evidence="5" id="KW-0418">Kinase</keyword>